<evidence type="ECO:0000256" key="3">
    <source>
        <dbReference type="ARBA" id="ARBA00023163"/>
    </source>
</evidence>
<keyword evidence="2" id="KW-0238">DNA-binding</keyword>
<dbReference type="InterPro" id="IPR050313">
    <property type="entry name" value="Carb_Metab_HTH_regulators"/>
</dbReference>
<dbReference type="EMBL" id="JAUSWA010000007">
    <property type="protein sequence ID" value="MDQ0493458.1"/>
    <property type="molecule type" value="Genomic_DNA"/>
</dbReference>
<dbReference type="SUPFAM" id="SSF100950">
    <property type="entry name" value="NagB/RpiA/CoA transferase-like"/>
    <property type="match status" value="1"/>
</dbReference>
<sequence length="258" mass="28885">MWSEIAMLVAERYEMIVQLVNEKGSIRVSELSELCKVTEETIRRDLDRLEQAGRLRRSHGGAVSVKNEQPETPYAVREIMNAEEKRRIAEEAVKLIQPHDRILLDASTTAWYMASSLPDIPLTILTNSIRVATELAGKEKIEVISTGGQLLQRSLSFVGPLAERSLETYYVDKLFFSSQGVHLDRGISESNELQARLKQKMVSIADRVILLADASKFGQQAFTHVVNLSQVSEIITDSRLSGPIHSQLEEQSIPVTVV</sequence>
<dbReference type="InterPro" id="IPR036390">
    <property type="entry name" value="WH_DNA-bd_sf"/>
</dbReference>
<feature type="domain" description="HTH deoR-type" evidence="4">
    <location>
        <begin position="9"/>
        <end position="64"/>
    </location>
</feature>
<protein>
    <submittedName>
        <fullName evidence="5">DeoR/GlpR family transcriptional regulator of sugar metabolism</fullName>
    </submittedName>
</protein>
<dbReference type="Gene3D" id="1.10.10.10">
    <property type="entry name" value="Winged helix-like DNA-binding domain superfamily/Winged helix DNA-binding domain"/>
    <property type="match status" value="1"/>
</dbReference>
<dbReference type="SMART" id="SM00420">
    <property type="entry name" value="HTH_DEOR"/>
    <property type="match status" value="1"/>
</dbReference>
<gene>
    <name evidence="5" type="ORF">QOZ95_001616</name>
</gene>
<evidence type="ECO:0000313" key="6">
    <source>
        <dbReference type="Proteomes" id="UP001242811"/>
    </source>
</evidence>
<evidence type="ECO:0000256" key="2">
    <source>
        <dbReference type="ARBA" id="ARBA00023125"/>
    </source>
</evidence>
<evidence type="ECO:0000259" key="4">
    <source>
        <dbReference type="PROSITE" id="PS51000"/>
    </source>
</evidence>
<dbReference type="Gene3D" id="3.40.50.1360">
    <property type="match status" value="1"/>
</dbReference>
<keyword evidence="3" id="KW-0804">Transcription</keyword>
<organism evidence="5 6">
    <name type="scientific">Paenibacillus brasilensis</name>
    <dbReference type="NCBI Taxonomy" id="128574"/>
    <lineage>
        <taxon>Bacteria</taxon>
        <taxon>Bacillati</taxon>
        <taxon>Bacillota</taxon>
        <taxon>Bacilli</taxon>
        <taxon>Bacillales</taxon>
        <taxon>Paenibacillaceae</taxon>
        <taxon>Paenibacillus</taxon>
    </lineage>
</organism>
<name>A0ABU0KVI8_9BACL</name>
<keyword evidence="6" id="KW-1185">Reference proteome</keyword>
<dbReference type="InterPro" id="IPR018356">
    <property type="entry name" value="Tscrpt_reg_HTH_DeoR_CS"/>
</dbReference>
<dbReference type="InterPro" id="IPR001034">
    <property type="entry name" value="DeoR_HTH"/>
</dbReference>
<dbReference type="PANTHER" id="PTHR30363:SF44">
    <property type="entry name" value="AGA OPERON TRANSCRIPTIONAL REPRESSOR-RELATED"/>
    <property type="match status" value="1"/>
</dbReference>
<dbReference type="PRINTS" id="PR00037">
    <property type="entry name" value="HTHLACR"/>
</dbReference>
<dbReference type="Pfam" id="PF00455">
    <property type="entry name" value="DeoRC"/>
    <property type="match status" value="1"/>
</dbReference>
<dbReference type="SUPFAM" id="SSF46785">
    <property type="entry name" value="Winged helix' DNA-binding domain"/>
    <property type="match status" value="1"/>
</dbReference>
<dbReference type="SMART" id="SM01134">
    <property type="entry name" value="DeoRC"/>
    <property type="match status" value="1"/>
</dbReference>
<comment type="caution">
    <text evidence="5">The sequence shown here is derived from an EMBL/GenBank/DDBJ whole genome shotgun (WGS) entry which is preliminary data.</text>
</comment>
<proteinExistence type="predicted"/>
<dbReference type="InterPro" id="IPR037171">
    <property type="entry name" value="NagB/RpiA_transferase-like"/>
</dbReference>
<dbReference type="PROSITE" id="PS51000">
    <property type="entry name" value="HTH_DEOR_2"/>
    <property type="match status" value="1"/>
</dbReference>
<dbReference type="PANTHER" id="PTHR30363">
    <property type="entry name" value="HTH-TYPE TRANSCRIPTIONAL REGULATOR SRLR-RELATED"/>
    <property type="match status" value="1"/>
</dbReference>
<dbReference type="PROSITE" id="PS00894">
    <property type="entry name" value="HTH_DEOR_1"/>
    <property type="match status" value="1"/>
</dbReference>
<accession>A0ABU0KVI8</accession>
<evidence type="ECO:0000313" key="5">
    <source>
        <dbReference type="EMBL" id="MDQ0493458.1"/>
    </source>
</evidence>
<reference evidence="5 6" key="1">
    <citation type="submission" date="2023-07" db="EMBL/GenBank/DDBJ databases">
        <title>Genomic Encyclopedia of Type Strains, Phase IV (KMG-IV): sequencing the most valuable type-strain genomes for metagenomic binning, comparative biology and taxonomic classification.</title>
        <authorList>
            <person name="Goeker M."/>
        </authorList>
    </citation>
    <scope>NUCLEOTIDE SEQUENCE [LARGE SCALE GENOMIC DNA]</scope>
    <source>
        <strain evidence="5 6">DSM 14914</strain>
    </source>
</reference>
<dbReference type="InterPro" id="IPR014036">
    <property type="entry name" value="DeoR-like_C"/>
</dbReference>
<dbReference type="Proteomes" id="UP001242811">
    <property type="component" value="Unassembled WGS sequence"/>
</dbReference>
<dbReference type="InterPro" id="IPR036388">
    <property type="entry name" value="WH-like_DNA-bd_sf"/>
</dbReference>
<dbReference type="Pfam" id="PF08220">
    <property type="entry name" value="HTH_DeoR"/>
    <property type="match status" value="1"/>
</dbReference>
<keyword evidence="1" id="KW-0805">Transcription regulation</keyword>
<evidence type="ECO:0000256" key="1">
    <source>
        <dbReference type="ARBA" id="ARBA00023015"/>
    </source>
</evidence>